<keyword evidence="2" id="KW-1185">Reference proteome</keyword>
<dbReference type="OrthoDB" id="9804804at2"/>
<dbReference type="InterPro" id="IPR021309">
    <property type="entry name" value="YgaP-like_TM"/>
</dbReference>
<dbReference type="Pfam" id="PF11127">
    <property type="entry name" value="YgaP-like_TM"/>
    <property type="match status" value="1"/>
</dbReference>
<evidence type="ECO:0000313" key="2">
    <source>
        <dbReference type="Proteomes" id="UP000245468"/>
    </source>
</evidence>
<dbReference type="EMBL" id="CP029346">
    <property type="protein sequence ID" value="AWL09405.1"/>
    <property type="molecule type" value="Genomic_DNA"/>
</dbReference>
<organism evidence="1 2">
    <name type="scientific">Aquirufa nivalisilvae</name>
    <dbReference type="NCBI Taxonomy" id="2516557"/>
    <lineage>
        <taxon>Bacteria</taxon>
        <taxon>Pseudomonadati</taxon>
        <taxon>Bacteroidota</taxon>
        <taxon>Cytophagia</taxon>
        <taxon>Cytophagales</taxon>
        <taxon>Flectobacillaceae</taxon>
        <taxon>Aquirufa</taxon>
    </lineage>
</organism>
<sequence>MKQNVGRTDRIARIAAAVALAILTYAGIIPENLSVVVYVVAGIIALTGIVRFCPLYKPFGISTCREKAPF</sequence>
<accession>A0A2S2DVJ9</accession>
<proteinExistence type="predicted"/>
<dbReference type="Proteomes" id="UP000245468">
    <property type="component" value="Chromosome"/>
</dbReference>
<evidence type="ECO:0000313" key="1">
    <source>
        <dbReference type="EMBL" id="AWL09405.1"/>
    </source>
</evidence>
<gene>
    <name evidence="1" type="ORF">HME7025_01550</name>
</gene>
<dbReference type="RefSeq" id="WP_109323094.1">
    <property type="nucleotide sequence ID" value="NZ_CP029346.1"/>
</dbReference>
<protein>
    <submittedName>
        <fullName evidence="1">Uncharacterized protein</fullName>
    </submittedName>
</protein>
<name>A0A2S2DVJ9_9BACT</name>
<reference evidence="2" key="1">
    <citation type="submission" date="2018-05" db="EMBL/GenBank/DDBJ databases">
        <title>Pseudarcicella sp. HME7025 Genome sequencing and assembly.</title>
        <authorList>
            <person name="Kim H."/>
            <person name="Kang H."/>
            <person name="Joh K."/>
        </authorList>
    </citation>
    <scope>NUCLEOTIDE SEQUENCE [LARGE SCALE GENOMIC DNA]</scope>
    <source>
        <strain evidence="2">HME7025</strain>
    </source>
</reference>
<dbReference type="KEGG" id="psez:HME7025_01550"/>
<dbReference type="AlphaFoldDB" id="A0A2S2DVJ9"/>